<evidence type="ECO:0000256" key="2">
    <source>
        <dbReference type="SAM" id="MobiDB-lite"/>
    </source>
</evidence>
<feature type="domain" description="Smf/DprA SLOG" evidence="3">
    <location>
        <begin position="101"/>
        <end position="308"/>
    </location>
</feature>
<gene>
    <name evidence="5" type="ORF">AVDCRST_MAG33-423</name>
</gene>
<evidence type="ECO:0000256" key="1">
    <source>
        <dbReference type="ARBA" id="ARBA00006525"/>
    </source>
</evidence>
<dbReference type="Pfam" id="PF02481">
    <property type="entry name" value="DNA_processg_A"/>
    <property type="match status" value="1"/>
</dbReference>
<reference evidence="5" key="1">
    <citation type="submission" date="2020-02" db="EMBL/GenBank/DDBJ databases">
        <authorList>
            <person name="Meier V. D."/>
        </authorList>
    </citation>
    <scope>NUCLEOTIDE SEQUENCE</scope>
    <source>
        <strain evidence="5">AVDCRST_MAG33</strain>
    </source>
</reference>
<evidence type="ECO:0000259" key="3">
    <source>
        <dbReference type="Pfam" id="PF02481"/>
    </source>
</evidence>
<organism evidence="5">
    <name type="scientific">uncultured Thermomicrobiales bacterium</name>
    <dbReference type="NCBI Taxonomy" id="1645740"/>
    <lineage>
        <taxon>Bacteria</taxon>
        <taxon>Pseudomonadati</taxon>
        <taxon>Thermomicrobiota</taxon>
        <taxon>Thermomicrobia</taxon>
        <taxon>Thermomicrobiales</taxon>
        <taxon>environmental samples</taxon>
    </lineage>
</organism>
<feature type="region of interest" description="Disordered" evidence="2">
    <location>
        <begin position="1"/>
        <end position="20"/>
    </location>
</feature>
<accession>A0A6J4UBJ4</accession>
<feature type="domain" description="DprA winged helix" evidence="4">
    <location>
        <begin position="317"/>
        <end position="371"/>
    </location>
</feature>
<dbReference type="InterPro" id="IPR010994">
    <property type="entry name" value="RuvA_2-like"/>
</dbReference>
<dbReference type="PANTHER" id="PTHR43022:SF1">
    <property type="entry name" value="PROTEIN SMF"/>
    <property type="match status" value="1"/>
</dbReference>
<dbReference type="NCBIfam" id="TIGR00732">
    <property type="entry name" value="dprA"/>
    <property type="match status" value="1"/>
</dbReference>
<proteinExistence type="inferred from homology"/>
<dbReference type="InterPro" id="IPR003488">
    <property type="entry name" value="DprA"/>
</dbReference>
<dbReference type="InterPro" id="IPR057666">
    <property type="entry name" value="DrpA_SLOG"/>
</dbReference>
<dbReference type="PANTHER" id="PTHR43022">
    <property type="entry name" value="PROTEIN SMF"/>
    <property type="match status" value="1"/>
</dbReference>
<evidence type="ECO:0000313" key="5">
    <source>
        <dbReference type="EMBL" id="CAA9545981.1"/>
    </source>
</evidence>
<sequence length="381" mass="40049">MGEDATTRSIVWTETSRGDTPPLDDERRAWVGFNLVSGVGPVRTDHLLDRFGSLADAWEAATGQLGRILDEATLRRLVAVRDSDEVGQTVARMAATGIRAVIRTDPGYPALLAEIPAPPPLLYVRGDLLPADRQAVAIVGTRRMTAYGRDVTATIAAGLARAGVTVVSGLALGVDGIAHRAALDAGGRTLAVKGCGIAHPYPATHRGLAADIVTSGALIAEYAPDRKPDAANFPARNRIISGLSLGTVVIEAPERSGALITVSFAADQGRDVFVVPGDVRSLASAGCNALLREGARAVRSAEDVLEDLNLGGRAQATATQTAFPLDDAERRVMTHLTREPQHIDEIAAVLGLPVHHLATQLMMLELKGAVRNTGAQHYAST</sequence>
<dbReference type="EMBL" id="CADCWK010000036">
    <property type="protein sequence ID" value="CAA9545981.1"/>
    <property type="molecule type" value="Genomic_DNA"/>
</dbReference>
<dbReference type="InterPro" id="IPR041614">
    <property type="entry name" value="DprA_WH"/>
</dbReference>
<name>A0A6J4UBJ4_9BACT</name>
<dbReference type="Gene3D" id="3.40.50.450">
    <property type="match status" value="1"/>
</dbReference>
<dbReference type="SUPFAM" id="SSF47781">
    <property type="entry name" value="RuvA domain 2-like"/>
    <property type="match status" value="1"/>
</dbReference>
<dbReference type="SUPFAM" id="SSF102405">
    <property type="entry name" value="MCP/YpsA-like"/>
    <property type="match status" value="1"/>
</dbReference>
<dbReference type="AlphaFoldDB" id="A0A6J4UBJ4"/>
<dbReference type="Pfam" id="PF17782">
    <property type="entry name" value="WHD_DprA"/>
    <property type="match status" value="1"/>
</dbReference>
<dbReference type="GO" id="GO:0009294">
    <property type="term" value="P:DNA-mediated transformation"/>
    <property type="evidence" value="ECO:0007669"/>
    <property type="project" value="InterPro"/>
</dbReference>
<evidence type="ECO:0000259" key="4">
    <source>
        <dbReference type="Pfam" id="PF17782"/>
    </source>
</evidence>
<protein>
    <submittedName>
        <fullName evidence="5">Rossmann fold nucleotide-binding protein Smf possibly involved in DNA uptake</fullName>
    </submittedName>
</protein>
<comment type="similarity">
    <text evidence="1">Belongs to the DprA/Smf family.</text>
</comment>